<gene>
    <name evidence="1" type="ORF">DSM3645_03363</name>
</gene>
<comment type="caution">
    <text evidence="1">The sequence shown here is derived from an EMBL/GenBank/DDBJ whole genome shotgun (WGS) entry which is preliminary data.</text>
</comment>
<proteinExistence type="predicted"/>
<reference evidence="1 2" key="1">
    <citation type="submission" date="2006-02" db="EMBL/GenBank/DDBJ databases">
        <authorList>
            <person name="Amann R."/>
            <person name="Ferriera S."/>
            <person name="Johnson J."/>
            <person name="Kravitz S."/>
            <person name="Halpern A."/>
            <person name="Remington K."/>
            <person name="Beeson K."/>
            <person name="Tran B."/>
            <person name="Rogers Y.-H."/>
            <person name="Friedman R."/>
            <person name="Venter J.C."/>
        </authorList>
    </citation>
    <scope>NUCLEOTIDE SEQUENCE [LARGE SCALE GENOMIC DNA]</scope>
    <source>
        <strain evidence="1 2">DSM 3645</strain>
    </source>
</reference>
<organism evidence="1 2">
    <name type="scientific">Blastopirellula marina DSM 3645</name>
    <dbReference type="NCBI Taxonomy" id="314230"/>
    <lineage>
        <taxon>Bacteria</taxon>
        <taxon>Pseudomonadati</taxon>
        <taxon>Planctomycetota</taxon>
        <taxon>Planctomycetia</taxon>
        <taxon>Pirellulales</taxon>
        <taxon>Pirellulaceae</taxon>
        <taxon>Blastopirellula</taxon>
    </lineage>
</organism>
<dbReference type="EMBL" id="AANZ01000014">
    <property type="protein sequence ID" value="EAQ79482.1"/>
    <property type="molecule type" value="Genomic_DNA"/>
</dbReference>
<evidence type="ECO:0000313" key="2">
    <source>
        <dbReference type="Proteomes" id="UP000004358"/>
    </source>
</evidence>
<dbReference type="Proteomes" id="UP000004358">
    <property type="component" value="Unassembled WGS sequence"/>
</dbReference>
<protein>
    <submittedName>
        <fullName evidence="1">Uncharacterized protein</fullName>
    </submittedName>
</protein>
<evidence type="ECO:0000313" key="1">
    <source>
        <dbReference type="EMBL" id="EAQ79482.1"/>
    </source>
</evidence>
<dbReference type="HOGENOM" id="CLU_2535878_0_0_0"/>
<dbReference type="STRING" id="314230.DSM3645_03363"/>
<name>A3ZVY6_9BACT</name>
<sequence>MTMARLALEYGPQPRTQLIERTYALASLLSDRLYFPRMRRPCRAEQYLDLRARRRRRSVGPHPYRHRRIGHRDVQHLRYARHL</sequence>
<dbReference type="AlphaFoldDB" id="A3ZVY6"/>
<accession>A3ZVY6</accession>